<evidence type="ECO:0008006" key="3">
    <source>
        <dbReference type="Google" id="ProtNLM"/>
    </source>
</evidence>
<comment type="caution">
    <text evidence="1">The sequence shown here is derived from an EMBL/GenBank/DDBJ whole genome shotgun (WGS) entry which is preliminary data.</text>
</comment>
<dbReference type="Proteomes" id="UP000530038">
    <property type="component" value="Unassembled WGS sequence"/>
</dbReference>
<sequence>MEDNIELSSRGWLLLFFEAAERNGIYPIAMDMLHKLIYLANVLSPVSDVKMPNHYTLKHRRGPYFPKAQLDIGILVAQRLVESQSVVAIKDEYGFWLKGNYRITKVGLDITEEINDDTILENYSIFLREFFRSLTYLSRVEMHEINNFEIHYKIVSDGLGVDISTPDNNFTKEAISNLFPPERSQTTREGIHRYIAYLKNAFDNMGTEHDEN</sequence>
<keyword evidence="2" id="KW-1185">Reference proteome</keyword>
<proteinExistence type="predicted"/>
<evidence type="ECO:0000313" key="2">
    <source>
        <dbReference type="Proteomes" id="UP000530038"/>
    </source>
</evidence>
<name>A0ABR5ZDF1_9GAMM</name>
<accession>A0ABR5ZDF1</accession>
<dbReference type="RefSeq" id="WP_181829455.1">
    <property type="nucleotide sequence ID" value="NZ_CP104757.1"/>
</dbReference>
<evidence type="ECO:0000313" key="1">
    <source>
        <dbReference type="EMBL" id="MBA5232547.1"/>
    </source>
</evidence>
<dbReference type="EMBL" id="JACERK010000004">
    <property type="protein sequence ID" value="MBA5232547.1"/>
    <property type="molecule type" value="Genomic_DNA"/>
</dbReference>
<organism evidence="1 2">
    <name type="scientific">Pectobacterium aroidearum</name>
    <dbReference type="NCBI Taxonomy" id="1201031"/>
    <lineage>
        <taxon>Bacteria</taxon>
        <taxon>Pseudomonadati</taxon>
        <taxon>Pseudomonadota</taxon>
        <taxon>Gammaproteobacteria</taxon>
        <taxon>Enterobacterales</taxon>
        <taxon>Pectobacteriaceae</taxon>
        <taxon>Pectobacterium</taxon>
    </lineage>
</organism>
<gene>
    <name evidence="1" type="ORF">H2Y56_10510</name>
</gene>
<reference evidence="1 2" key="1">
    <citation type="submission" date="2020-07" db="EMBL/GenBank/DDBJ databases">
        <title>Characterization of Pectobacterium aroidearum strains causing soft rot on Amorphophallus konjac.</title>
        <authorList>
            <person name="Xie H."/>
        </authorList>
    </citation>
    <scope>NUCLEOTIDE SEQUENCE [LARGE SCALE GENOMIC DNA]</scope>
    <source>
        <strain evidence="1 2">MY10</strain>
    </source>
</reference>
<protein>
    <recommendedName>
        <fullName evidence="3">Antitoxin SocA-like Panacea domain-containing protein</fullName>
    </recommendedName>
</protein>